<dbReference type="Proteomes" id="UP000271256">
    <property type="component" value="Unassembled WGS sequence"/>
</dbReference>
<dbReference type="AlphaFoldDB" id="A0A494WUU5"/>
<dbReference type="OrthoDB" id="9777636at2"/>
<dbReference type="EMBL" id="RBWE01000001">
    <property type="protein sequence ID" value="RKO67218.1"/>
    <property type="molecule type" value="Genomic_DNA"/>
</dbReference>
<protein>
    <submittedName>
        <fullName evidence="1">Uncharacterized protein</fullName>
    </submittedName>
</protein>
<name>A0A494WUU5_9FIRM</name>
<comment type="caution">
    <text evidence="1">The sequence shown here is derived from an EMBL/GenBank/DDBJ whole genome shotgun (WGS) entry which is preliminary data.</text>
</comment>
<reference evidence="1 2" key="1">
    <citation type="submission" date="2018-10" db="EMBL/GenBank/DDBJ databases">
        <authorList>
            <person name="Grouzdev D.S."/>
            <person name="Krutkina M.S."/>
            <person name="Tourova T.P."/>
            <person name="Nazina T.N."/>
        </authorList>
    </citation>
    <scope>NUCLEOTIDE SEQUENCE [LARGE SCALE GENOMIC DNA]</scope>
    <source>
        <strain evidence="1 2">435</strain>
    </source>
</reference>
<sequence length="70" mass="7795">MQYEPPLFRPPSEASSLILKITIGCSHNALCFLRHVQGIRAGFHCVRIMPGVCNAKISYRASCLLGNFFI</sequence>
<gene>
    <name evidence="1" type="ORF">D7024_09810</name>
</gene>
<evidence type="ECO:0000313" key="1">
    <source>
        <dbReference type="EMBL" id="RKO67218.1"/>
    </source>
</evidence>
<keyword evidence="2" id="KW-1185">Reference proteome</keyword>
<accession>A0A494WUU5</accession>
<evidence type="ECO:0000313" key="2">
    <source>
        <dbReference type="Proteomes" id="UP000271256"/>
    </source>
</evidence>
<organism evidence="1 2">
    <name type="scientific">Desulfofundulus salinus</name>
    <dbReference type="NCBI Taxonomy" id="2419843"/>
    <lineage>
        <taxon>Bacteria</taxon>
        <taxon>Bacillati</taxon>
        <taxon>Bacillota</taxon>
        <taxon>Clostridia</taxon>
        <taxon>Eubacteriales</taxon>
        <taxon>Peptococcaceae</taxon>
        <taxon>Desulfofundulus</taxon>
    </lineage>
</organism>
<proteinExistence type="predicted"/>